<dbReference type="Proteomes" id="UP000015105">
    <property type="component" value="Chromosome 2D"/>
</dbReference>
<dbReference type="Gramene" id="AET2Gv21178300.1">
    <property type="protein sequence ID" value="AET2Gv21178300.1"/>
    <property type="gene ID" value="AET2Gv21178300"/>
</dbReference>
<protein>
    <recommendedName>
        <fullName evidence="1">Reverse transcriptase zinc-binding domain-containing protein</fullName>
    </recommendedName>
</protein>
<feature type="domain" description="Reverse transcriptase zinc-binding" evidence="1">
    <location>
        <begin position="4"/>
        <end position="30"/>
    </location>
</feature>
<proteinExistence type="predicted"/>
<reference evidence="3" key="2">
    <citation type="journal article" date="2017" name="Nat. Plants">
        <title>The Aegilops tauschii genome reveals multiple impacts of transposons.</title>
        <authorList>
            <person name="Zhao G."/>
            <person name="Zou C."/>
            <person name="Li K."/>
            <person name="Wang K."/>
            <person name="Li T."/>
            <person name="Gao L."/>
            <person name="Zhang X."/>
            <person name="Wang H."/>
            <person name="Yang Z."/>
            <person name="Liu X."/>
            <person name="Jiang W."/>
            <person name="Mao L."/>
            <person name="Kong X."/>
            <person name="Jiao Y."/>
            <person name="Jia J."/>
        </authorList>
    </citation>
    <scope>NUCLEOTIDE SEQUENCE [LARGE SCALE GENOMIC DNA]</scope>
    <source>
        <strain evidence="3">cv. AL8/78</strain>
    </source>
</reference>
<reference evidence="2" key="5">
    <citation type="journal article" date="2021" name="G3 (Bethesda)">
        <title>Aegilops tauschii genome assembly Aet v5.0 features greater sequence contiguity and improved annotation.</title>
        <authorList>
            <person name="Wang L."/>
            <person name="Zhu T."/>
            <person name="Rodriguez J.C."/>
            <person name="Deal K.R."/>
            <person name="Dubcovsky J."/>
            <person name="McGuire P.E."/>
            <person name="Lux T."/>
            <person name="Spannagl M."/>
            <person name="Mayer K.F.X."/>
            <person name="Baldrich P."/>
            <person name="Meyers B.C."/>
            <person name="Huo N."/>
            <person name="Gu Y.Q."/>
            <person name="Zhou H."/>
            <person name="Devos K.M."/>
            <person name="Bennetzen J.L."/>
            <person name="Unver T."/>
            <person name="Budak H."/>
            <person name="Gulick P.J."/>
            <person name="Galiba G."/>
            <person name="Kalapos B."/>
            <person name="Nelson D.R."/>
            <person name="Li P."/>
            <person name="You F.M."/>
            <person name="Luo M.C."/>
            <person name="Dvorak J."/>
        </authorList>
    </citation>
    <scope>NUCLEOTIDE SEQUENCE [LARGE SCALE GENOMIC DNA]</scope>
    <source>
        <strain evidence="2">cv. AL8/78</strain>
    </source>
</reference>
<evidence type="ECO:0000313" key="3">
    <source>
        <dbReference type="Proteomes" id="UP000015105"/>
    </source>
</evidence>
<reference evidence="2" key="4">
    <citation type="submission" date="2019-03" db="UniProtKB">
        <authorList>
            <consortium name="EnsemblPlants"/>
        </authorList>
    </citation>
    <scope>IDENTIFICATION</scope>
</reference>
<reference evidence="2" key="3">
    <citation type="journal article" date="2017" name="Nature">
        <title>Genome sequence of the progenitor of the wheat D genome Aegilops tauschii.</title>
        <authorList>
            <person name="Luo M.C."/>
            <person name="Gu Y.Q."/>
            <person name="Puiu D."/>
            <person name="Wang H."/>
            <person name="Twardziok S.O."/>
            <person name="Deal K.R."/>
            <person name="Huo N."/>
            <person name="Zhu T."/>
            <person name="Wang L."/>
            <person name="Wang Y."/>
            <person name="McGuire P.E."/>
            <person name="Liu S."/>
            <person name="Long H."/>
            <person name="Ramasamy R.K."/>
            <person name="Rodriguez J.C."/>
            <person name="Van S.L."/>
            <person name="Yuan L."/>
            <person name="Wang Z."/>
            <person name="Xia Z."/>
            <person name="Xiao L."/>
            <person name="Anderson O.D."/>
            <person name="Ouyang S."/>
            <person name="Liang Y."/>
            <person name="Zimin A.V."/>
            <person name="Pertea G."/>
            <person name="Qi P."/>
            <person name="Bennetzen J.L."/>
            <person name="Dai X."/>
            <person name="Dawson M.W."/>
            <person name="Muller H.G."/>
            <person name="Kugler K."/>
            <person name="Rivarola-Duarte L."/>
            <person name="Spannagl M."/>
            <person name="Mayer K.F.X."/>
            <person name="Lu F.H."/>
            <person name="Bevan M.W."/>
            <person name="Leroy P."/>
            <person name="Li P."/>
            <person name="You F.M."/>
            <person name="Sun Q."/>
            <person name="Liu Z."/>
            <person name="Lyons E."/>
            <person name="Wicker T."/>
            <person name="Salzberg S.L."/>
            <person name="Devos K.M."/>
            <person name="Dvorak J."/>
        </authorList>
    </citation>
    <scope>NUCLEOTIDE SEQUENCE [LARGE SCALE GENOMIC DNA]</scope>
    <source>
        <strain evidence="2">cv. AL8/78</strain>
    </source>
</reference>
<organism evidence="2 3">
    <name type="scientific">Aegilops tauschii subsp. strangulata</name>
    <name type="common">Goatgrass</name>
    <dbReference type="NCBI Taxonomy" id="200361"/>
    <lineage>
        <taxon>Eukaryota</taxon>
        <taxon>Viridiplantae</taxon>
        <taxon>Streptophyta</taxon>
        <taxon>Embryophyta</taxon>
        <taxon>Tracheophyta</taxon>
        <taxon>Spermatophyta</taxon>
        <taxon>Magnoliopsida</taxon>
        <taxon>Liliopsida</taxon>
        <taxon>Poales</taxon>
        <taxon>Poaceae</taxon>
        <taxon>BOP clade</taxon>
        <taxon>Pooideae</taxon>
        <taxon>Triticodae</taxon>
        <taxon>Triticeae</taxon>
        <taxon>Triticinae</taxon>
        <taxon>Aegilops</taxon>
    </lineage>
</organism>
<name>A0A453DBM1_AEGTS</name>
<reference evidence="3" key="1">
    <citation type="journal article" date="2014" name="Science">
        <title>Ancient hybridizations among the ancestral genomes of bread wheat.</title>
        <authorList>
            <consortium name="International Wheat Genome Sequencing Consortium,"/>
            <person name="Marcussen T."/>
            <person name="Sandve S.R."/>
            <person name="Heier L."/>
            <person name="Spannagl M."/>
            <person name="Pfeifer M."/>
            <person name="Jakobsen K.S."/>
            <person name="Wulff B.B."/>
            <person name="Steuernagel B."/>
            <person name="Mayer K.F."/>
            <person name="Olsen O.A."/>
        </authorList>
    </citation>
    <scope>NUCLEOTIDE SEQUENCE [LARGE SCALE GENOMIC DNA]</scope>
    <source>
        <strain evidence="3">cv. AL8/78</strain>
    </source>
</reference>
<accession>A0A453DBM1</accession>
<evidence type="ECO:0000313" key="2">
    <source>
        <dbReference type="EnsemblPlants" id="AET2Gv21178300.1"/>
    </source>
</evidence>
<evidence type="ECO:0000259" key="1">
    <source>
        <dbReference type="Pfam" id="PF13966"/>
    </source>
</evidence>
<dbReference type="AlphaFoldDB" id="A0A453DBM1"/>
<dbReference type="EnsemblPlants" id="AET2Gv21178300.1">
    <property type="protein sequence ID" value="AET2Gv21178300.1"/>
    <property type="gene ID" value="AET2Gv21178300"/>
</dbReference>
<sequence>PNCGLCKLCNREQETGAHIFFKCRFTIRIWKSLIERLGLAHMDTSEWHMHESFYE</sequence>
<keyword evidence="3" id="KW-1185">Reference proteome</keyword>
<dbReference type="InterPro" id="IPR026960">
    <property type="entry name" value="RVT-Znf"/>
</dbReference>
<dbReference type="Pfam" id="PF13966">
    <property type="entry name" value="zf-RVT"/>
    <property type="match status" value="1"/>
</dbReference>